<feature type="chain" id="PRO_5032520611" description="DUF4431 domain-containing protein" evidence="1">
    <location>
        <begin position="21"/>
        <end position="154"/>
    </location>
</feature>
<name>A0A840ZIY4_9HYPH</name>
<evidence type="ECO:0000256" key="1">
    <source>
        <dbReference type="SAM" id="SignalP"/>
    </source>
</evidence>
<feature type="signal peptide" evidence="1">
    <location>
        <begin position="1"/>
        <end position="20"/>
    </location>
</feature>
<dbReference type="Pfam" id="PF14485">
    <property type="entry name" value="DUF4431"/>
    <property type="match status" value="1"/>
</dbReference>
<dbReference type="RefSeq" id="WP_183567683.1">
    <property type="nucleotide sequence ID" value="NZ_JACHOP010000005.1"/>
</dbReference>
<comment type="caution">
    <text evidence="3">The sequence shown here is derived from an EMBL/GenBank/DDBJ whole genome shotgun (WGS) entry which is preliminary data.</text>
</comment>
<proteinExistence type="predicted"/>
<dbReference type="EMBL" id="JACHOP010000005">
    <property type="protein sequence ID" value="MBB5756951.1"/>
    <property type="molecule type" value="Genomic_DNA"/>
</dbReference>
<gene>
    <name evidence="3" type="ORF">HNR00_001659</name>
</gene>
<protein>
    <recommendedName>
        <fullName evidence="2">DUF4431 domain-containing protein</fullName>
    </recommendedName>
</protein>
<evidence type="ECO:0000313" key="4">
    <source>
        <dbReference type="Proteomes" id="UP000583454"/>
    </source>
</evidence>
<keyword evidence="4" id="KW-1185">Reference proteome</keyword>
<accession>A0A840ZIY4</accession>
<dbReference type="Proteomes" id="UP000583454">
    <property type="component" value="Unassembled WGS sequence"/>
</dbReference>
<dbReference type="AlphaFoldDB" id="A0A840ZIY4"/>
<evidence type="ECO:0000259" key="2">
    <source>
        <dbReference type="Pfam" id="PF14485"/>
    </source>
</evidence>
<reference evidence="3 4" key="1">
    <citation type="submission" date="2020-08" db="EMBL/GenBank/DDBJ databases">
        <title>Genomic Encyclopedia of Type Strains, Phase IV (KMG-IV): sequencing the most valuable type-strain genomes for metagenomic binning, comparative biology and taxonomic classification.</title>
        <authorList>
            <person name="Goeker M."/>
        </authorList>
    </citation>
    <scope>NUCLEOTIDE SEQUENCE [LARGE SCALE GENOMIC DNA]</scope>
    <source>
        <strain evidence="3 4">DSM 2163</strain>
    </source>
</reference>
<feature type="domain" description="DUF4431" evidence="2">
    <location>
        <begin position="122"/>
        <end position="146"/>
    </location>
</feature>
<dbReference type="InterPro" id="IPR027826">
    <property type="entry name" value="DUF4431"/>
</dbReference>
<organism evidence="3 4">
    <name type="scientific">Methylorubrum rhodinum</name>
    <dbReference type="NCBI Taxonomy" id="29428"/>
    <lineage>
        <taxon>Bacteria</taxon>
        <taxon>Pseudomonadati</taxon>
        <taxon>Pseudomonadota</taxon>
        <taxon>Alphaproteobacteria</taxon>
        <taxon>Hyphomicrobiales</taxon>
        <taxon>Methylobacteriaceae</taxon>
        <taxon>Methylorubrum</taxon>
    </lineage>
</organism>
<evidence type="ECO:0000313" key="3">
    <source>
        <dbReference type="EMBL" id="MBB5756951.1"/>
    </source>
</evidence>
<sequence length="154" mass="15967">MMRSAAAALLLAGSTIAASATEATAPRTRPAPAGGGAKVCLLYANRIGLAGRLIRRTYPGPPNYESVARGDRPETVLVLALTKPACMAEDKTDRDGTSPAIARITEVQLAATTRDLGGIKPGRALRVTGQAFAAHTGHHHTPIILGDVRVEPSP</sequence>
<keyword evidence="1" id="KW-0732">Signal</keyword>